<dbReference type="AlphaFoldDB" id="A0A1Y5RBW6"/>
<proteinExistence type="predicted"/>
<reference evidence="1 2" key="1">
    <citation type="submission" date="2017-03" db="EMBL/GenBank/DDBJ databases">
        <authorList>
            <person name="Afonso C.L."/>
            <person name="Miller P.J."/>
            <person name="Scott M.A."/>
            <person name="Spackman E."/>
            <person name="Goraichik I."/>
            <person name="Dimitrov K.M."/>
            <person name="Suarez D.L."/>
            <person name="Swayne D.E."/>
        </authorList>
    </citation>
    <scope>NUCLEOTIDE SEQUENCE [LARGE SCALE GENOMIC DNA]</scope>
    <source>
        <strain evidence="1 2">CECT 7639</strain>
    </source>
</reference>
<organism evidence="1 2">
    <name type="scientific">Falsiruegeria litorea R37</name>
    <dbReference type="NCBI Taxonomy" id="1200284"/>
    <lineage>
        <taxon>Bacteria</taxon>
        <taxon>Pseudomonadati</taxon>
        <taxon>Pseudomonadota</taxon>
        <taxon>Alphaproteobacteria</taxon>
        <taxon>Rhodobacterales</taxon>
        <taxon>Roseobacteraceae</taxon>
        <taxon>Falsiruegeria</taxon>
    </lineage>
</organism>
<gene>
    <name evidence="1" type="ORF">TRL7639_00055</name>
</gene>
<dbReference type="OrthoDB" id="7906710at2"/>
<dbReference type="EMBL" id="FWFO01000001">
    <property type="protein sequence ID" value="SLN11057.1"/>
    <property type="molecule type" value="Genomic_DNA"/>
</dbReference>
<dbReference type="RefSeq" id="WP_085793825.1">
    <property type="nucleotide sequence ID" value="NZ_FWFO01000001.1"/>
</dbReference>
<dbReference type="Proteomes" id="UP000193077">
    <property type="component" value="Unassembled WGS sequence"/>
</dbReference>
<accession>A0A1Y5RBW6</accession>
<keyword evidence="2" id="KW-1185">Reference proteome</keyword>
<name>A0A1Y5RBW6_9RHOB</name>
<evidence type="ECO:0000313" key="2">
    <source>
        <dbReference type="Proteomes" id="UP000193077"/>
    </source>
</evidence>
<protein>
    <submittedName>
        <fullName evidence="1">Uncharacterized protein</fullName>
    </submittedName>
</protein>
<evidence type="ECO:0000313" key="1">
    <source>
        <dbReference type="EMBL" id="SLN11057.1"/>
    </source>
</evidence>
<sequence>MTEGFDYDDIRGSVEKHLGEDNVGWVQIVTECFENIKLHCDKVEKSFPPVGQIKQKYGSLRIHLDGVREDPFIQSILREAVQKADRSCERCGNASAIQCIGYRYANLCCWHAHEAAAERMADFPTVSLNTQVRSEALQCRSCGYFGQISWGVSGHRCPACVSKGW</sequence>